<dbReference type="EMBL" id="APPC01000015">
    <property type="protein sequence ID" value="ENU93066.1"/>
    <property type="molecule type" value="Genomic_DNA"/>
</dbReference>
<comment type="caution">
    <text evidence="2">The sequence shown here is derived from an EMBL/GenBank/DDBJ whole genome shotgun (WGS) entry which is preliminary data.</text>
</comment>
<evidence type="ECO:0000313" key="2">
    <source>
        <dbReference type="EMBL" id="ENU93066.1"/>
    </source>
</evidence>
<dbReference type="AlphaFoldDB" id="N8UZU1"/>
<accession>N8UZU1</accession>
<feature type="compositionally biased region" description="Polar residues" evidence="1">
    <location>
        <begin position="54"/>
        <end position="70"/>
    </location>
</feature>
<organism evidence="2 3">
    <name type="scientific">Acinetobacter vivianii</name>
    <dbReference type="NCBI Taxonomy" id="1776742"/>
    <lineage>
        <taxon>Bacteria</taxon>
        <taxon>Pseudomonadati</taxon>
        <taxon>Pseudomonadota</taxon>
        <taxon>Gammaproteobacteria</taxon>
        <taxon>Moraxellales</taxon>
        <taxon>Moraxellaceae</taxon>
        <taxon>Acinetobacter</taxon>
    </lineage>
</organism>
<name>N8UZU1_9GAMM</name>
<dbReference type="HOGENOM" id="CLU_176023_0_0_6"/>
<dbReference type="PATRIC" id="fig|1217712.3.peg.1061"/>
<sequence length="98" mass="10928">MKKMAAFLLVLIGLGMVAMYLQPTKSMVNTTVYQEHPSHSETTQIQEVEVKTKQATNSTLDNLSDTSQQEPEFYDTKSDPSLQPIDPATDPANEIKQL</sequence>
<proteinExistence type="predicted"/>
<protein>
    <submittedName>
        <fullName evidence="2">Uncharacterized protein</fullName>
    </submittedName>
</protein>
<gene>
    <name evidence="2" type="ORF">F971_01106</name>
</gene>
<dbReference type="Proteomes" id="UP000013049">
    <property type="component" value="Unassembled WGS sequence"/>
</dbReference>
<dbReference type="eggNOG" id="ENOG5031RJ0">
    <property type="taxonomic scope" value="Bacteria"/>
</dbReference>
<evidence type="ECO:0000313" key="3">
    <source>
        <dbReference type="Proteomes" id="UP000013049"/>
    </source>
</evidence>
<dbReference type="RefSeq" id="WP_004775952.1">
    <property type="nucleotide sequence ID" value="NZ_KB849368.1"/>
</dbReference>
<evidence type="ECO:0000256" key="1">
    <source>
        <dbReference type="SAM" id="MobiDB-lite"/>
    </source>
</evidence>
<reference evidence="2 3" key="1">
    <citation type="submission" date="2013-02" db="EMBL/GenBank/DDBJ databases">
        <title>The Genome Sequence of Acinetobacter sp. NIPH 758.</title>
        <authorList>
            <consortium name="The Broad Institute Genome Sequencing Platform"/>
            <consortium name="The Broad Institute Genome Sequencing Center for Infectious Disease"/>
            <person name="Cerqueira G."/>
            <person name="Feldgarden M."/>
            <person name="Courvalin P."/>
            <person name="Perichon B."/>
            <person name="Grillot-Courvalin C."/>
            <person name="Clermont D."/>
            <person name="Rocha E."/>
            <person name="Yoon E.-J."/>
            <person name="Nemec A."/>
            <person name="Walker B."/>
            <person name="Young S.K."/>
            <person name="Zeng Q."/>
            <person name="Gargeya S."/>
            <person name="Fitzgerald M."/>
            <person name="Haas B."/>
            <person name="Abouelleil A."/>
            <person name="Alvarado L."/>
            <person name="Arachchi H.M."/>
            <person name="Berlin A.M."/>
            <person name="Chapman S.B."/>
            <person name="Dewar J."/>
            <person name="Goldberg J."/>
            <person name="Griggs A."/>
            <person name="Gujja S."/>
            <person name="Hansen M."/>
            <person name="Howarth C."/>
            <person name="Imamovic A."/>
            <person name="Larimer J."/>
            <person name="McCowan C."/>
            <person name="Murphy C."/>
            <person name="Neiman D."/>
            <person name="Pearson M."/>
            <person name="Priest M."/>
            <person name="Roberts A."/>
            <person name="Saif S."/>
            <person name="Shea T."/>
            <person name="Sisk P."/>
            <person name="Sykes S."/>
            <person name="Wortman J."/>
            <person name="Nusbaum C."/>
            <person name="Birren B."/>
        </authorList>
    </citation>
    <scope>NUCLEOTIDE SEQUENCE [LARGE SCALE GENOMIC DNA]</scope>
    <source>
        <strain evidence="2 3">NIPH 758</strain>
    </source>
</reference>
<feature type="region of interest" description="Disordered" evidence="1">
    <location>
        <begin position="54"/>
        <end position="98"/>
    </location>
</feature>